<feature type="domain" description="Alpha/beta-hydrolase N-terminal" evidence="3">
    <location>
        <begin position="44"/>
        <end position="256"/>
    </location>
</feature>
<feature type="transmembrane region" description="Helical" evidence="1">
    <location>
        <begin position="31"/>
        <end position="49"/>
    </location>
</feature>
<feature type="transmembrane region" description="Helical" evidence="1">
    <location>
        <begin position="180"/>
        <end position="201"/>
    </location>
</feature>
<keyword evidence="5" id="KW-1185">Reference proteome</keyword>
<organism evidence="4 5">
    <name type="scientific">Gleimia hominis</name>
    <dbReference type="NCBI Taxonomy" id="595468"/>
    <lineage>
        <taxon>Bacteria</taxon>
        <taxon>Bacillati</taxon>
        <taxon>Actinomycetota</taxon>
        <taxon>Actinomycetes</taxon>
        <taxon>Actinomycetales</taxon>
        <taxon>Actinomycetaceae</taxon>
        <taxon>Gleimia</taxon>
    </lineage>
</organism>
<feature type="transmembrane region" description="Helical" evidence="1">
    <location>
        <begin position="61"/>
        <end position="83"/>
    </location>
</feature>
<feature type="transmembrane region" description="Helical" evidence="1">
    <location>
        <begin position="95"/>
        <end position="119"/>
    </location>
</feature>
<feature type="domain" description="Alpha/beta-hydrolase catalytic" evidence="2">
    <location>
        <begin position="273"/>
        <end position="568"/>
    </location>
</feature>
<evidence type="ECO:0000313" key="5">
    <source>
        <dbReference type="Proteomes" id="UP001247542"/>
    </source>
</evidence>
<reference evidence="4 5" key="1">
    <citation type="submission" date="2023-06" db="EMBL/GenBank/DDBJ databases">
        <title>Draft genome sequence of Gleimia hominis type strain CCUG 57540T.</title>
        <authorList>
            <person name="Salva-Serra F."/>
            <person name="Cardew S."/>
            <person name="Jensie Markopoulos S."/>
            <person name="Ohlen M."/>
            <person name="Inganas E."/>
            <person name="Svensson-Stadler L."/>
            <person name="Moore E.R.B."/>
        </authorList>
    </citation>
    <scope>NUCLEOTIDE SEQUENCE [LARGE SCALE GENOMIC DNA]</scope>
    <source>
        <strain evidence="4 5">CCUG 57540</strain>
    </source>
</reference>
<feature type="transmembrane region" description="Helical" evidence="1">
    <location>
        <begin position="140"/>
        <end position="160"/>
    </location>
</feature>
<evidence type="ECO:0000256" key="1">
    <source>
        <dbReference type="SAM" id="Phobius"/>
    </source>
</evidence>
<evidence type="ECO:0000259" key="2">
    <source>
        <dbReference type="Pfam" id="PF10081"/>
    </source>
</evidence>
<dbReference type="InterPro" id="IPR027788">
    <property type="entry name" value="Alpha/beta-hydrolase_N_dom"/>
</dbReference>
<dbReference type="RefSeq" id="WP_313273707.1">
    <property type="nucleotide sequence ID" value="NZ_JASXSX010000001.1"/>
</dbReference>
<dbReference type="EMBL" id="JASXSX010000001">
    <property type="protein sequence ID" value="MDT3766838.1"/>
    <property type="molecule type" value="Genomic_DNA"/>
</dbReference>
<dbReference type="InterPro" id="IPR027787">
    <property type="entry name" value="Alpha/beta-hydrolase_catalytic"/>
</dbReference>
<proteinExistence type="predicted"/>
<dbReference type="Proteomes" id="UP001247542">
    <property type="component" value="Unassembled WGS sequence"/>
</dbReference>
<evidence type="ECO:0000313" key="4">
    <source>
        <dbReference type="EMBL" id="MDT3766838.1"/>
    </source>
</evidence>
<dbReference type="Pfam" id="PF10081">
    <property type="entry name" value="Abhydrolase_9"/>
    <property type="match status" value="1"/>
</dbReference>
<dbReference type="Pfam" id="PF15420">
    <property type="entry name" value="Abhydrolase_9_N"/>
    <property type="match status" value="1"/>
</dbReference>
<accession>A0ABU3I8Z8</accession>
<comment type="caution">
    <text evidence="4">The sequence shown here is derived from an EMBL/GenBank/DDBJ whole genome shotgun (WGS) entry which is preliminary data.</text>
</comment>
<evidence type="ECO:0000259" key="3">
    <source>
        <dbReference type="Pfam" id="PF15420"/>
    </source>
</evidence>
<sequence>MDQSVSAHGDAKTLQEFALGRLARFIPSSNTGLVLAAVMWVVSISPSLLPRTWWFQGVASGILITYGYALGAAIGGVCSWLVSAARIRFSADERWLTWGARLVAIVAGMWVVITLIRFYRAQEISAKHVHMDALTPVSFLWANLVALLFCVTMAGIWWVIRGVFHWAVSHAPRAIPKWLAQLGATILVVLLVIFVANDVVFRTSVEAFYRYAANTDRQVPQDLKQPQEVTRSGSPGSWSRWEDIGLYGKEFVAAGPRARDIEEVTGRSAVEPIRVYAGLVGKNHLGSGPDLEAGAALAVKEMDRTGAFNRPVVVLATSTGTGWLDEWQMQPVEYLTGGDCAIVSMQYSFVPSAIAFLWEFESPKIAGKVLYKAVMNRVNQMPPDKRPAVYLTGNSLGALGSQAAFDSGEQLVSGASGALWAGTPNASSLLRKLTQQRHLSSPETAPVVNNGEHIRFATSTNSLYKDVYGRDLPEWEFPRSLFVQHTTDPVVWWSPQLFTRQPDWLKEPPADRQAPHMNWIRLVTGVQVLVDLPVAGMAPDGEGHTYHRQMVPMWQTVLGLDHPQWKPAGKNPYRNADASWLNERMVRSIQTAIAKNIYR</sequence>
<keyword evidence="1" id="KW-0812">Transmembrane</keyword>
<gene>
    <name evidence="4" type="ORF">QS713_02010</name>
</gene>
<name>A0ABU3I8Z8_9ACTO</name>
<keyword evidence="1" id="KW-0472">Membrane</keyword>
<protein>
    <submittedName>
        <fullName evidence="4">Alpha/beta-hydrolase family protein</fullName>
    </submittedName>
</protein>
<keyword evidence="1" id="KW-1133">Transmembrane helix</keyword>